<keyword evidence="1" id="KW-0812">Transmembrane</keyword>
<dbReference type="SUPFAM" id="SSF55073">
    <property type="entry name" value="Nucleotide cyclase"/>
    <property type="match status" value="1"/>
</dbReference>
<feature type="transmembrane region" description="Helical" evidence="1">
    <location>
        <begin position="117"/>
        <end position="135"/>
    </location>
</feature>
<dbReference type="GO" id="GO:0043709">
    <property type="term" value="P:cell adhesion involved in single-species biofilm formation"/>
    <property type="evidence" value="ECO:0007669"/>
    <property type="project" value="TreeGrafter"/>
</dbReference>
<dbReference type="InterPro" id="IPR043128">
    <property type="entry name" value="Rev_trsase/Diguanyl_cyclase"/>
</dbReference>
<dbReference type="InterPro" id="IPR050469">
    <property type="entry name" value="Diguanylate_Cyclase"/>
</dbReference>
<feature type="transmembrane region" description="Helical" evidence="1">
    <location>
        <begin position="93"/>
        <end position="111"/>
    </location>
</feature>
<dbReference type="GO" id="GO:1902201">
    <property type="term" value="P:negative regulation of bacterial-type flagellum-dependent cell motility"/>
    <property type="evidence" value="ECO:0007669"/>
    <property type="project" value="TreeGrafter"/>
</dbReference>
<evidence type="ECO:0000256" key="1">
    <source>
        <dbReference type="SAM" id="Phobius"/>
    </source>
</evidence>
<gene>
    <name evidence="3" type="ORF">FHR72_001616</name>
</gene>
<reference evidence="3 4" key="1">
    <citation type="submission" date="2020-08" db="EMBL/GenBank/DDBJ databases">
        <title>The Agave Microbiome: Exploring the role of microbial communities in plant adaptations to desert environments.</title>
        <authorList>
            <person name="Partida-Martinez L.P."/>
        </authorList>
    </citation>
    <scope>NUCLEOTIDE SEQUENCE [LARGE SCALE GENOMIC DNA]</scope>
    <source>
        <strain evidence="3 4">AT2.18</strain>
    </source>
</reference>
<dbReference type="CDD" id="cd01949">
    <property type="entry name" value="GGDEF"/>
    <property type="match status" value="1"/>
</dbReference>
<feature type="transmembrane region" description="Helical" evidence="1">
    <location>
        <begin position="142"/>
        <end position="162"/>
    </location>
</feature>
<proteinExistence type="predicted"/>
<evidence type="ECO:0000313" key="4">
    <source>
        <dbReference type="Proteomes" id="UP000550501"/>
    </source>
</evidence>
<dbReference type="AlphaFoldDB" id="A0A839Q1C4"/>
<organism evidence="3 4">
    <name type="scientific">Mycolicibacterium iranicum</name>
    <name type="common">Mycobacterium iranicum</name>
    <dbReference type="NCBI Taxonomy" id="912594"/>
    <lineage>
        <taxon>Bacteria</taxon>
        <taxon>Bacillati</taxon>
        <taxon>Actinomycetota</taxon>
        <taxon>Actinomycetes</taxon>
        <taxon>Mycobacteriales</taxon>
        <taxon>Mycobacteriaceae</taxon>
        <taxon>Mycolicibacterium</taxon>
    </lineage>
</organism>
<keyword evidence="1" id="KW-1133">Transmembrane helix</keyword>
<dbReference type="PROSITE" id="PS50887">
    <property type="entry name" value="GGDEF"/>
    <property type="match status" value="1"/>
</dbReference>
<dbReference type="RefSeq" id="WP_221193217.1">
    <property type="nucleotide sequence ID" value="NZ_JACHVU010000003.1"/>
</dbReference>
<feature type="transmembrane region" description="Helical" evidence="1">
    <location>
        <begin position="64"/>
        <end position="86"/>
    </location>
</feature>
<protein>
    <submittedName>
        <fullName evidence="3">Diguanylate cyclase (GGDEF)-like protein</fullName>
    </submittedName>
</protein>
<keyword evidence="4" id="KW-1185">Reference proteome</keyword>
<dbReference type="GO" id="GO:0052621">
    <property type="term" value="F:diguanylate cyclase activity"/>
    <property type="evidence" value="ECO:0007669"/>
    <property type="project" value="TreeGrafter"/>
</dbReference>
<feature type="transmembrane region" description="Helical" evidence="1">
    <location>
        <begin position="168"/>
        <end position="192"/>
    </location>
</feature>
<dbReference type="NCBIfam" id="TIGR00254">
    <property type="entry name" value="GGDEF"/>
    <property type="match status" value="1"/>
</dbReference>
<dbReference type="EMBL" id="JACHVU010000003">
    <property type="protein sequence ID" value="MBB2990148.1"/>
    <property type="molecule type" value="Genomic_DNA"/>
</dbReference>
<dbReference type="PANTHER" id="PTHR45138:SF9">
    <property type="entry name" value="DIGUANYLATE CYCLASE DGCM-RELATED"/>
    <property type="match status" value="1"/>
</dbReference>
<name>A0A839Q1C4_MYCIR</name>
<dbReference type="GO" id="GO:0005886">
    <property type="term" value="C:plasma membrane"/>
    <property type="evidence" value="ECO:0007669"/>
    <property type="project" value="TreeGrafter"/>
</dbReference>
<dbReference type="PANTHER" id="PTHR45138">
    <property type="entry name" value="REGULATORY COMPONENTS OF SENSORY TRANSDUCTION SYSTEM"/>
    <property type="match status" value="1"/>
</dbReference>
<feature type="domain" description="GGDEF" evidence="2">
    <location>
        <begin position="232"/>
        <end position="363"/>
    </location>
</feature>
<accession>A0A839Q1C4</accession>
<evidence type="ECO:0000313" key="3">
    <source>
        <dbReference type="EMBL" id="MBB2990148.1"/>
    </source>
</evidence>
<dbReference type="Proteomes" id="UP000550501">
    <property type="component" value="Unassembled WGS sequence"/>
</dbReference>
<dbReference type="SMART" id="SM00267">
    <property type="entry name" value="GGDEF"/>
    <property type="match status" value="1"/>
</dbReference>
<dbReference type="InterPro" id="IPR029787">
    <property type="entry name" value="Nucleotide_cyclase"/>
</dbReference>
<sequence length="369" mass="39531">MSWGVGVFGWWRRWWQQSDHYDWFSAYLRERGLQGQWRSATFVFTAALGAVPLMMLASDRGPGGTVATVVSVTAALAAFAASALWLTRWPTRTWSLTYTLVCTACIAAGCLVVPDPYGGLMGCTVFAVIGGYLAYFHAFGHVVTNFCVAMGCAAVSAFRMLAGTGDVPIVAASFLIVLGLNVGVPFGVHSLVHSLHIDLRNSDRDPLTGLLNRRSFYSTVHDLLLGREPLNTHVNVTMVDLDDFKKLNDTRGHAVGDAALVDVAAVLQRHGGNAVLGRLGGEEFVVADIDTASRHAITAERIRRGIAATPFQITASLGICTATVEAGAPVEHPEFIETLIREADAAMYAVKRAGGDRVGHRFLGQGGEG</sequence>
<dbReference type="Pfam" id="PF00990">
    <property type="entry name" value="GGDEF"/>
    <property type="match status" value="1"/>
</dbReference>
<evidence type="ECO:0000259" key="2">
    <source>
        <dbReference type="PROSITE" id="PS50887"/>
    </source>
</evidence>
<dbReference type="Gene3D" id="3.30.70.270">
    <property type="match status" value="1"/>
</dbReference>
<keyword evidence="1" id="KW-0472">Membrane</keyword>
<comment type="caution">
    <text evidence="3">The sequence shown here is derived from an EMBL/GenBank/DDBJ whole genome shotgun (WGS) entry which is preliminary data.</text>
</comment>
<dbReference type="InterPro" id="IPR000160">
    <property type="entry name" value="GGDEF_dom"/>
</dbReference>